<evidence type="ECO:0000313" key="5">
    <source>
        <dbReference type="Ensembl" id="ENSDLAP00005072574.1"/>
    </source>
</evidence>
<keyword evidence="2" id="KW-0547">Nucleotide-binding</keyword>
<organism evidence="5 6">
    <name type="scientific">Dicentrarchus labrax</name>
    <name type="common">European seabass</name>
    <name type="synonym">Morone labrax</name>
    <dbReference type="NCBI Taxonomy" id="13489"/>
    <lineage>
        <taxon>Eukaryota</taxon>
        <taxon>Metazoa</taxon>
        <taxon>Chordata</taxon>
        <taxon>Craniata</taxon>
        <taxon>Vertebrata</taxon>
        <taxon>Euteleostomi</taxon>
        <taxon>Actinopterygii</taxon>
        <taxon>Neopterygii</taxon>
        <taxon>Teleostei</taxon>
        <taxon>Neoteleostei</taxon>
        <taxon>Acanthomorphata</taxon>
        <taxon>Eupercaria</taxon>
        <taxon>Moronidae</taxon>
        <taxon>Dicentrarchus</taxon>
    </lineage>
</organism>
<reference evidence="5" key="1">
    <citation type="submission" date="2025-08" db="UniProtKB">
        <authorList>
            <consortium name="Ensembl"/>
        </authorList>
    </citation>
    <scope>IDENTIFICATION</scope>
</reference>
<keyword evidence="3" id="KW-0418">Kinase</keyword>
<dbReference type="CDD" id="cd22967">
    <property type="entry name" value="DD_AK7"/>
    <property type="match status" value="1"/>
</dbReference>
<keyword evidence="6" id="KW-1185">Reference proteome</keyword>
<dbReference type="GO" id="GO:0019205">
    <property type="term" value="F:nucleobase-containing compound kinase activity"/>
    <property type="evidence" value="ECO:0007669"/>
    <property type="project" value="InterPro"/>
</dbReference>
<feature type="region of interest" description="Disordered" evidence="4">
    <location>
        <begin position="594"/>
        <end position="626"/>
    </location>
</feature>
<gene>
    <name evidence="5" type="primary">ak7b</name>
</gene>
<sequence>MLESTGCLCHVLQRRTPPRAAKTLASQAREGHPHGNGTPTTLTLLPAVDRLAEPRMERLKQSPKRVFINNVDSYASKCISKFLSQCALGAPVDAEGEMETEEEEEEGRVGSKQSGEGAFHVVGTVSEEPDEGRAYKLNREELLAKLMSCDVVIYNITQHADQVEEASWAVSALHNEMSHFSKPKMFILVSTVMTWACSKSVDPDDDPFTDEIFWRRRAHPNFKQHTDLEKRVAKMGKTNMKLFSTYVVASGLQYGMGEQTFHFFFKVRFENCCRLMLWLPIRSIFISPKISSALGPGKIQKKPVEEAFLTKDLSVMEIDSLLVNLRMEGVYLKELLSINWVCESGLVDNIELVVEEYRQTRGLLPIRLCVLGPPAVGKTTVSKQICEHYKLHHITLKETISETILKLEDTVKNAGPDAENEDTAAEAHELLNSLKDSMEQNGGLLDEQLLVKVVRDKLMSNPCRNQGFVLDSFPKTYEQAKELFYSEDHESEDEPSLISSHSKRIMPEFVLCLDASDDFLKNRVMNLPERLVKDHNYEQEHFLRRLARYREKNLEDETVISYFDELDITPIVGRVIEPDCLLLMQKIFDTVGQPRNYGPSSQEVEEEQRRKAEERMRREALEDAEQERKEAEEARLRVAHWEEWTKGLEDVRRQEEELLEAQSVPLRSYLIEHVMPTLTQGLMECCTARPQDPVDFLAEYLLKKNPLNH</sequence>
<evidence type="ECO:0000256" key="2">
    <source>
        <dbReference type="ARBA" id="ARBA00022741"/>
    </source>
</evidence>
<dbReference type="AlphaFoldDB" id="A0A8P4GF48"/>
<evidence type="ECO:0000313" key="6">
    <source>
        <dbReference type="Proteomes" id="UP000694389"/>
    </source>
</evidence>
<dbReference type="InterPro" id="IPR047499">
    <property type="entry name" value="DD_AK7"/>
</dbReference>
<feature type="compositionally biased region" description="Acidic residues" evidence="4">
    <location>
        <begin position="94"/>
        <end position="106"/>
    </location>
</feature>
<reference evidence="5" key="2">
    <citation type="submission" date="2025-09" db="UniProtKB">
        <authorList>
            <consortium name="Ensembl"/>
        </authorList>
    </citation>
    <scope>IDENTIFICATION</scope>
</reference>
<dbReference type="Pfam" id="PF00406">
    <property type="entry name" value="ADK"/>
    <property type="match status" value="1"/>
</dbReference>
<evidence type="ECO:0000256" key="1">
    <source>
        <dbReference type="ARBA" id="ARBA00022679"/>
    </source>
</evidence>
<name>A0A8P4GF48_DICLA</name>
<dbReference type="Gene3D" id="3.40.50.300">
    <property type="entry name" value="P-loop containing nucleotide triphosphate hydrolases"/>
    <property type="match status" value="1"/>
</dbReference>
<evidence type="ECO:0000256" key="3">
    <source>
        <dbReference type="ARBA" id="ARBA00022777"/>
    </source>
</evidence>
<accession>A0A8P4GF48</accession>
<dbReference type="GO" id="GO:0005524">
    <property type="term" value="F:ATP binding"/>
    <property type="evidence" value="ECO:0007669"/>
    <property type="project" value="InterPro"/>
</dbReference>
<dbReference type="InterPro" id="IPR007858">
    <property type="entry name" value="Dpy-30_motif"/>
</dbReference>
<dbReference type="Pfam" id="PF05186">
    <property type="entry name" value="Dpy-30"/>
    <property type="match status" value="1"/>
</dbReference>
<dbReference type="Gene3D" id="1.20.890.10">
    <property type="entry name" value="cAMP-dependent protein kinase regulatory subunit, dimerization-anchoring domain"/>
    <property type="match status" value="1"/>
</dbReference>
<dbReference type="GeneTree" id="ENSGT00390000015102"/>
<dbReference type="PANTHER" id="PTHR23359">
    <property type="entry name" value="NUCLEOTIDE KINASE"/>
    <property type="match status" value="1"/>
</dbReference>
<protein>
    <submittedName>
        <fullName evidence="5">Adenylate kinase 7b</fullName>
    </submittedName>
</protein>
<dbReference type="InterPro" id="IPR000850">
    <property type="entry name" value="Adenylat/UMP-CMP_kin"/>
</dbReference>
<dbReference type="GO" id="GO:0006139">
    <property type="term" value="P:nucleobase-containing compound metabolic process"/>
    <property type="evidence" value="ECO:0007669"/>
    <property type="project" value="InterPro"/>
</dbReference>
<feature type="compositionally biased region" description="Basic and acidic residues" evidence="4">
    <location>
        <begin position="607"/>
        <end position="626"/>
    </location>
</feature>
<keyword evidence="1" id="KW-0808">Transferase</keyword>
<feature type="region of interest" description="Disordered" evidence="4">
    <location>
        <begin position="20"/>
        <end position="42"/>
    </location>
</feature>
<feature type="region of interest" description="Disordered" evidence="4">
    <location>
        <begin position="93"/>
        <end position="118"/>
    </location>
</feature>
<dbReference type="Ensembl" id="ENSDLAT00005078464.1">
    <property type="protein sequence ID" value="ENSDLAP00005072574.1"/>
    <property type="gene ID" value="ENSDLAG00005014371.2"/>
</dbReference>
<dbReference type="Proteomes" id="UP000694389">
    <property type="component" value="Unassembled WGS sequence"/>
</dbReference>
<dbReference type="SUPFAM" id="SSF52540">
    <property type="entry name" value="P-loop containing nucleoside triphosphate hydrolases"/>
    <property type="match status" value="1"/>
</dbReference>
<proteinExistence type="predicted"/>
<dbReference type="CDD" id="cd01428">
    <property type="entry name" value="ADK"/>
    <property type="match status" value="1"/>
</dbReference>
<evidence type="ECO:0000256" key="4">
    <source>
        <dbReference type="SAM" id="MobiDB-lite"/>
    </source>
</evidence>
<dbReference type="InterPro" id="IPR027417">
    <property type="entry name" value="P-loop_NTPase"/>
</dbReference>